<reference evidence="1 2" key="1">
    <citation type="journal article" date="2016" name="Mol. Biol. Evol.">
        <title>Comparative Genomics of Early-Diverging Mushroom-Forming Fungi Provides Insights into the Origins of Lignocellulose Decay Capabilities.</title>
        <authorList>
            <person name="Nagy L.G."/>
            <person name="Riley R."/>
            <person name="Tritt A."/>
            <person name="Adam C."/>
            <person name="Daum C."/>
            <person name="Floudas D."/>
            <person name="Sun H."/>
            <person name="Yadav J.S."/>
            <person name="Pangilinan J."/>
            <person name="Larsson K.H."/>
            <person name="Matsuura K."/>
            <person name="Barry K."/>
            <person name="Labutti K."/>
            <person name="Kuo R."/>
            <person name="Ohm R.A."/>
            <person name="Bhattacharya S.S."/>
            <person name="Shirouzu T."/>
            <person name="Yoshinaga Y."/>
            <person name="Martin F.M."/>
            <person name="Grigoriev I.V."/>
            <person name="Hibbett D.S."/>
        </authorList>
    </citation>
    <scope>NUCLEOTIDE SEQUENCE [LARGE SCALE GENOMIC DNA]</scope>
    <source>
        <strain evidence="1 2">HHB14362 ss-1</strain>
    </source>
</reference>
<evidence type="ECO:0008006" key="3">
    <source>
        <dbReference type="Google" id="ProtNLM"/>
    </source>
</evidence>
<protein>
    <recommendedName>
        <fullName evidence="3">Reverse transcriptase domain-containing protein</fullName>
    </recommendedName>
</protein>
<sequence length="169" mass="19111">MTRPGGALEWARQHNSRFEVAKFGLIHFSRAPPRPSLELNGIVIQPKVSHKFLGVMLDQELRWKAQTDYALDKGAQWTYQLRRLAKTKYGLSPKGVRQLYQSVAVRKVAYAADIWYTPICRVTTCKNKRGSVRVARRFATIQRAATTCITGGLRSTATDVLDAHANLWP</sequence>
<name>A0A165P3E1_9AGAM</name>
<evidence type="ECO:0000313" key="2">
    <source>
        <dbReference type="Proteomes" id="UP000076761"/>
    </source>
</evidence>
<proteinExistence type="predicted"/>
<keyword evidence="2" id="KW-1185">Reference proteome</keyword>
<accession>A0A165P3E1</accession>
<dbReference type="InParanoid" id="A0A165P3E1"/>
<dbReference type="Proteomes" id="UP000076761">
    <property type="component" value="Unassembled WGS sequence"/>
</dbReference>
<dbReference type="OrthoDB" id="3261222at2759"/>
<evidence type="ECO:0000313" key="1">
    <source>
        <dbReference type="EMBL" id="KZT20461.1"/>
    </source>
</evidence>
<dbReference type="EMBL" id="KV425620">
    <property type="protein sequence ID" value="KZT20461.1"/>
    <property type="molecule type" value="Genomic_DNA"/>
</dbReference>
<dbReference type="AlphaFoldDB" id="A0A165P3E1"/>
<gene>
    <name evidence="1" type="ORF">NEOLEDRAFT_1075592</name>
</gene>
<organism evidence="1 2">
    <name type="scientific">Neolentinus lepideus HHB14362 ss-1</name>
    <dbReference type="NCBI Taxonomy" id="1314782"/>
    <lineage>
        <taxon>Eukaryota</taxon>
        <taxon>Fungi</taxon>
        <taxon>Dikarya</taxon>
        <taxon>Basidiomycota</taxon>
        <taxon>Agaricomycotina</taxon>
        <taxon>Agaricomycetes</taxon>
        <taxon>Gloeophyllales</taxon>
        <taxon>Gloeophyllaceae</taxon>
        <taxon>Neolentinus</taxon>
    </lineage>
</organism>
<feature type="non-terminal residue" evidence="1">
    <location>
        <position position="169"/>
    </location>
</feature>
<dbReference type="STRING" id="1314782.A0A165P3E1"/>